<gene>
    <name evidence="1" type="ORF">ASJ35_07470</name>
</gene>
<dbReference type="AlphaFoldDB" id="A0A0W7TRU8"/>
<evidence type="ECO:0000313" key="1">
    <source>
        <dbReference type="EMBL" id="KUE76570.1"/>
    </source>
</evidence>
<reference evidence="1 2" key="1">
    <citation type="submission" date="2015-10" db="EMBL/GenBank/DDBJ databases">
        <title>A novel member of the family Ruminococcaceae isolated from human faeces.</title>
        <authorList>
            <person name="Shkoporov A.N."/>
            <person name="Chaplin A.V."/>
            <person name="Motuzova O.V."/>
            <person name="Kafarskaia L.I."/>
            <person name="Efimov B.A."/>
        </authorList>
    </citation>
    <scope>NUCLEOTIDE SEQUENCE [LARGE SCALE GENOMIC DNA]</scope>
    <source>
        <strain evidence="1 2">668</strain>
    </source>
</reference>
<accession>A0A0W7TRU8</accession>
<protein>
    <submittedName>
        <fullName evidence="1">Uncharacterized protein</fullName>
    </submittedName>
</protein>
<organism evidence="1 2">
    <name type="scientific">Ruthenibacterium lactatiformans</name>
    <dbReference type="NCBI Taxonomy" id="1550024"/>
    <lineage>
        <taxon>Bacteria</taxon>
        <taxon>Bacillati</taxon>
        <taxon>Bacillota</taxon>
        <taxon>Clostridia</taxon>
        <taxon>Eubacteriales</taxon>
        <taxon>Oscillospiraceae</taxon>
        <taxon>Ruthenibacterium</taxon>
    </lineage>
</organism>
<dbReference type="Proteomes" id="UP000053433">
    <property type="component" value="Unassembled WGS sequence"/>
</dbReference>
<name>A0A0W7TRU8_9FIRM</name>
<evidence type="ECO:0000313" key="2">
    <source>
        <dbReference type="Proteomes" id="UP000053433"/>
    </source>
</evidence>
<sequence length="105" mass="12226">MFRAKFQLVADPLPLFAVPSHDFRVEIPFYGKPADFNKLDHNREAGDRAFILNIGKIAPFNTHHFSQRFTRQMFCFPCGFYIRAESFKTGTIFNIRHIASPIYIV</sequence>
<comment type="caution">
    <text evidence="1">The sequence shown here is derived from an EMBL/GenBank/DDBJ whole genome shotgun (WGS) entry which is preliminary data.</text>
</comment>
<dbReference type="EMBL" id="LMUA01000008">
    <property type="protein sequence ID" value="KUE76570.1"/>
    <property type="molecule type" value="Genomic_DNA"/>
</dbReference>
<proteinExistence type="predicted"/>